<protein>
    <submittedName>
        <fullName evidence="2">Uncharacterized protein</fullName>
    </submittedName>
</protein>
<evidence type="ECO:0000313" key="2">
    <source>
        <dbReference type="EMBL" id="KDP30268.1"/>
    </source>
</evidence>
<name>A0A067K5I8_JATCU</name>
<dbReference type="InterPro" id="IPR038595">
    <property type="entry name" value="LOR_sf"/>
</dbReference>
<dbReference type="SUPFAM" id="SSF54518">
    <property type="entry name" value="Tubby C-terminal domain-like"/>
    <property type="match status" value="1"/>
</dbReference>
<accession>A0A067K5I8</accession>
<dbReference type="PANTHER" id="PTHR31087:SF89">
    <property type="entry name" value="PROTEIN LURP-ONE-RELATED 5-LIKE"/>
    <property type="match status" value="1"/>
</dbReference>
<dbReference type="Proteomes" id="UP000027138">
    <property type="component" value="Unassembled WGS sequence"/>
</dbReference>
<dbReference type="OrthoDB" id="677463at2759"/>
<sequence>MARGVIVDEKFCFKEETDLTVHKTSIFFPGDGFIVYDPYGEVIFRFDSYGPNSEPKDELVLMDATGKCLLSLIRKKPSLHQRWEGFLGERKEDDNHIHHLQEPVFTVCRSSIIGRSRLVVEVCSDPSEEYQIEGCYAQRRCKIYTVSLGDSSKQAVAEIKRKVDPSTQVMLDKDVFWLCVKPGLDAAFAMGLVLVLDQMYGDDDGARQVDDPT</sequence>
<evidence type="ECO:0000313" key="3">
    <source>
        <dbReference type="Proteomes" id="UP000027138"/>
    </source>
</evidence>
<keyword evidence="3" id="KW-1185">Reference proteome</keyword>
<comment type="similarity">
    <text evidence="1">Belongs to the LOR family.</text>
</comment>
<dbReference type="PANTHER" id="PTHR31087">
    <property type="match status" value="1"/>
</dbReference>
<dbReference type="InterPro" id="IPR007612">
    <property type="entry name" value="LOR"/>
</dbReference>
<dbReference type="Pfam" id="PF04525">
    <property type="entry name" value="LOR"/>
    <property type="match status" value="1"/>
</dbReference>
<dbReference type="Gene3D" id="2.40.160.200">
    <property type="entry name" value="LURP1-related"/>
    <property type="match status" value="1"/>
</dbReference>
<dbReference type="KEGG" id="jcu:105641311"/>
<dbReference type="AlphaFoldDB" id="A0A067K5I8"/>
<reference evidence="2 3" key="1">
    <citation type="journal article" date="2014" name="PLoS ONE">
        <title>Global Analysis of Gene Expression Profiles in Physic Nut (Jatropha curcas L.) Seedlings Exposed to Salt Stress.</title>
        <authorList>
            <person name="Zhang L."/>
            <person name="Zhang C."/>
            <person name="Wu P."/>
            <person name="Chen Y."/>
            <person name="Li M."/>
            <person name="Jiang H."/>
            <person name="Wu G."/>
        </authorList>
    </citation>
    <scope>NUCLEOTIDE SEQUENCE [LARGE SCALE GENOMIC DNA]</scope>
    <source>
        <strain evidence="3">cv. GZQX0401</strain>
        <tissue evidence="2">Young leaves</tissue>
    </source>
</reference>
<organism evidence="2 3">
    <name type="scientific">Jatropha curcas</name>
    <name type="common">Barbados nut</name>
    <dbReference type="NCBI Taxonomy" id="180498"/>
    <lineage>
        <taxon>Eukaryota</taxon>
        <taxon>Viridiplantae</taxon>
        <taxon>Streptophyta</taxon>
        <taxon>Embryophyta</taxon>
        <taxon>Tracheophyta</taxon>
        <taxon>Spermatophyta</taxon>
        <taxon>Magnoliopsida</taxon>
        <taxon>eudicotyledons</taxon>
        <taxon>Gunneridae</taxon>
        <taxon>Pentapetalae</taxon>
        <taxon>rosids</taxon>
        <taxon>fabids</taxon>
        <taxon>Malpighiales</taxon>
        <taxon>Euphorbiaceae</taxon>
        <taxon>Crotonoideae</taxon>
        <taxon>Jatropheae</taxon>
        <taxon>Jatropha</taxon>
    </lineage>
</organism>
<gene>
    <name evidence="2" type="ORF">JCGZ_17050</name>
</gene>
<dbReference type="EMBL" id="KK914699">
    <property type="protein sequence ID" value="KDP30268.1"/>
    <property type="molecule type" value="Genomic_DNA"/>
</dbReference>
<evidence type="ECO:0000256" key="1">
    <source>
        <dbReference type="ARBA" id="ARBA00005437"/>
    </source>
</evidence>
<dbReference type="InterPro" id="IPR025659">
    <property type="entry name" value="Tubby-like_C"/>
</dbReference>
<proteinExistence type="inferred from homology"/>